<accession>A0A8J2Y5A0</accession>
<dbReference type="Proteomes" id="UP000613582">
    <property type="component" value="Unassembled WGS sequence"/>
</dbReference>
<organism evidence="2 3">
    <name type="scientific">Aquisalinus flavus</name>
    <dbReference type="NCBI Taxonomy" id="1526572"/>
    <lineage>
        <taxon>Bacteria</taxon>
        <taxon>Pseudomonadati</taxon>
        <taxon>Pseudomonadota</taxon>
        <taxon>Alphaproteobacteria</taxon>
        <taxon>Parvularculales</taxon>
        <taxon>Parvularculaceae</taxon>
        <taxon>Aquisalinus</taxon>
    </lineage>
</organism>
<dbReference type="AlphaFoldDB" id="A0A8J2Y5A0"/>
<keyword evidence="3" id="KW-1185">Reference proteome</keyword>
<proteinExistence type="predicted"/>
<keyword evidence="1" id="KW-0732">Signal</keyword>
<evidence type="ECO:0000256" key="1">
    <source>
        <dbReference type="SAM" id="SignalP"/>
    </source>
</evidence>
<feature type="signal peptide" evidence="1">
    <location>
        <begin position="1"/>
        <end position="24"/>
    </location>
</feature>
<evidence type="ECO:0000313" key="2">
    <source>
        <dbReference type="EMBL" id="GGC95466.1"/>
    </source>
</evidence>
<reference evidence="2" key="2">
    <citation type="submission" date="2020-09" db="EMBL/GenBank/DDBJ databases">
        <authorList>
            <person name="Sun Q."/>
            <person name="Zhou Y."/>
        </authorList>
    </citation>
    <scope>NUCLEOTIDE SEQUENCE</scope>
    <source>
        <strain evidence="2">CGMCC 1.12921</strain>
    </source>
</reference>
<feature type="chain" id="PRO_5035176776" description="DUF3313 domain-containing protein" evidence="1">
    <location>
        <begin position="25"/>
        <end position="206"/>
    </location>
</feature>
<comment type="caution">
    <text evidence="2">The sequence shown here is derived from an EMBL/GenBank/DDBJ whole genome shotgun (WGS) entry which is preliminary data.</text>
</comment>
<reference evidence="2" key="1">
    <citation type="journal article" date="2014" name="Int. J. Syst. Evol. Microbiol.">
        <title>Complete genome sequence of Corynebacterium casei LMG S-19264T (=DSM 44701T), isolated from a smear-ripened cheese.</title>
        <authorList>
            <consortium name="US DOE Joint Genome Institute (JGI-PGF)"/>
            <person name="Walter F."/>
            <person name="Albersmeier A."/>
            <person name="Kalinowski J."/>
            <person name="Ruckert C."/>
        </authorList>
    </citation>
    <scope>NUCLEOTIDE SEQUENCE</scope>
    <source>
        <strain evidence="2">CGMCC 1.12921</strain>
    </source>
</reference>
<protein>
    <recommendedName>
        <fullName evidence="4">DUF3313 domain-containing protein</fullName>
    </recommendedName>
</protein>
<dbReference type="Pfam" id="PF11769">
    <property type="entry name" value="DUF3313"/>
    <property type="match status" value="1"/>
</dbReference>
<sequence>MELEIAMTKLNIGLLAAIPMLALAGACASTDGPVRFDEASVTSDSRFAEYEKVYIADVTYDASIAARDSGLASARFGATERPVRERDLEAKADDLERVLKREIGKTKQIVRAPGDGVLTVSATITDLAANQPTMADISQQPSLSQDSVYTGKSTVSITLSENGRTLATLSESYQGDLNDNVGRPGIWQDADRGFYFTANKIARYIS</sequence>
<dbReference type="InterPro" id="IPR021747">
    <property type="entry name" value="DUF3313"/>
</dbReference>
<evidence type="ECO:0008006" key="4">
    <source>
        <dbReference type="Google" id="ProtNLM"/>
    </source>
</evidence>
<gene>
    <name evidence="2" type="ORF">GCM10011342_00330</name>
</gene>
<name>A0A8J2Y5A0_9PROT</name>
<evidence type="ECO:0000313" key="3">
    <source>
        <dbReference type="Proteomes" id="UP000613582"/>
    </source>
</evidence>
<dbReference type="EMBL" id="BMGH01000001">
    <property type="protein sequence ID" value="GGC95466.1"/>
    <property type="molecule type" value="Genomic_DNA"/>
</dbReference>